<protein>
    <recommendedName>
        <fullName evidence="2">Histidine kinase/HSP90-like ATPase domain-containing protein</fullName>
    </recommendedName>
</protein>
<sequence>MPIEPDGLSFFISAGWRKMGGSSMKWRIRGRRYLGPKSVQRRIIILLTAVFVPLTVILYSAYHYSERMMLNKVGEINQIKVDQTASRVKDLFQRAFMSTNNFIYDKAFIQALQDKDPYSIEKNSTYLQAIERLQYTFFLNEKYAVVVQDNFGGIFESNPSRLGWRKGELQGEILKTVHWDGHDFFHSFQWSVLKPEGSREPLIVLSRWIFSPVTAIKRGIVSTVIPLTNLSDILSRDNGSYEIRDDQNNLVFSTSGGKSEPSASAHTPIPLSPTPWYLVQTDSTAVIQHELRYFQLTLIATILVILVIFIISSTFVMRTVGRVFHQIRLLSKRLLNPSIDLSVPVHSDRHLAELSELLQQLMHNLEISRNNLEWAAAEKRNLEMAMLQQQMNPHFLLNTLNTIRFLAERSSQEKIGSLVLSLSYLLRQQLYRSEGYWTLEEEREYLLKYIEIQRARFGENIAVKLSFSEELLLLPILRMLLQPLVENCFEHAFGGKTSGSIWITAESYRGGVRFSVADDGVGFGNKPASASRKSIGLNNVRERLRLHYGEDAAMEISGAGSGGSTVTLLIPEMKGEAA</sequence>
<gene>
    <name evidence="3" type="ORF">EAV92_12485</name>
</gene>
<evidence type="ECO:0000313" key="4">
    <source>
        <dbReference type="Proteomes" id="UP000269097"/>
    </source>
</evidence>
<dbReference type="EMBL" id="CP033433">
    <property type="protein sequence ID" value="AYQ73314.1"/>
    <property type="molecule type" value="Genomic_DNA"/>
</dbReference>
<dbReference type="SMART" id="SM00387">
    <property type="entry name" value="HATPase_c"/>
    <property type="match status" value="1"/>
</dbReference>
<dbReference type="KEGG" id="coh:EAV92_12485"/>
<reference evidence="3 4" key="1">
    <citation type="submission" date="2018-10" db="EMBL/GenBank/DDBJ databases">
        <title>Genome Sequence of Cohnella sp.</title>
        <authorList>
            <person name="Srinivasan S."/>
            <person name="Kim M.K."/>
        </authorList>
    </citation>
    <scope>NUCLEOTIDE SEQUENCE [LARGE SCALE GENOMIC DNA]</scope>
    <source>
        <strain evidence="3 4">18JY8-7</strain>
    </source>
</reference>
<dbReference type="Pfam" id="PF02518">
    <property type="entry name" value="HATPase_c"/>
    <property type="match status" value="1"/>
</dbReference>
<dbReference type="GO" id="GO:0016020">
    <property type="term" value="C:membrane"/>
    <property type="evidence" value="ECO:0007669"/>
    <property type="project" value="InterPro"/>
</dbReference>
<proteinExistence type="predicted"/>
<feature type="transmembrane region" description="Helical" evidence="1">
    <location>
        <begin position="296"/>
        <end position="317"/>
    </location>
</feature>
<name>A0A3G3JYJ4_9BACL</name>
<dbReference type="Pfam" id="PF06580">
    <property type="entry name" value="His_kinase"/>
    <property type="match status" value="1"/>
</dbReference>
<dbReference type="GO" id="GO:0000155">
    <property type="term" value="F:phosphorelay sensor kinase activity"/>
    <property type="evidence" value="ECO:0007669"/>
    <property type="project" value="InterPro"/>
</dbReference>
<evidence type="ECO:0000259" key="2">
    <source>
        <dbReference type="SMART" id="SM00387"/>
    </source>
</evidence>
<dbReference type="Proteomes" id="UP000269097">
    <property type="component" value="Chromosome"/>
</dbReference>
<keyword evidence="1" id="KW-0472">Membrane</keyword>
<keyword evidence="1" id="KW-1133">Transmembrane helix</keyword>
<dbReference type="InterPro" id="IPR050640">
    <property type="entry name" value="Bact_2-comp_sensor_kinase"/>
</dbReference>
<feature type="domain" description="Histidine kinase/HSP90-like ATPase" evidence="2">
    <location>
        <begin position="472"/>
        <end position="574"/>
    </location>
</feature>
<keyword evidence="4" id="KW-1185">Reference proteome</keyword>
<dbReference type="Gene3D" id="3.30.565.10">
    <property type="entry name" value="Histidine kinase-like ATPase, C-terminal domain"/>
    <property type="match status" value="1"/>
</dbReference>
<evidence type="ECO:0000313" key="3">
    <source>
        <dbReference type="EMBL" id="AYQ73314.1"/>
    </source>
</evidence>
<keyword evidence="1" id="KW-0812">Transmembrane</keyword>
<dbReference type="SUPFAM" id="SSF55874">
    <property type="entry name" value="ATPase domain of HSP90 chaperone/DNA topoisomerase II/histidine kinase"/>
    <property type="match status" value="1"/>
</dbReference>
<accession>A0A3G3JYJ4</accession>
<dbReference type="InterPro" id="IPR003594">
    <property type="entry name" value="HATPase_dom"/>
</dbReference>
<dbReference type="PANTHER" id="PTHR34220:SF7">
    <property type="entry name" value="SENSOR HISTIDINE KINASE YPDA"/>
    <property type="match status" value="1"/>
</dbReference>
<dbReference type="AlphaFoldDB" id="A0A3G3JYJ4"/>
<organism evidence="3 4">
    <name type="scientific">Cohnella candidum</name>
    <dbReference type="NCBI Taxonomy" id="2674991"/>
    <lineage>
        <taxon>Bacteria</taxon>
        <taxon>Bacillati</taxon>
        <taxon>Bacillota</taxon>
        <taxon>Bacilli</taxon>
        <taxon>Bacillales</taxon>
        <taxon>Paenibacillaceae</taxon>
        <taxon>Cohnella</taxon>
    </lineage>
</organism>
<dbReference type="PANTHER" id="PTHR34220">
    <property type="entry name" value="SENSOR HISTIDINE KINASE YPDA"/>
    <property type="match status" value="1"/>
</dbReference>
<dbReference type="InterPro" id="IPR036890">
    <property type="entry name" value="HATPase_C_sf"/>
</dbReference>
<dbReference type="InterPro" id="IPR010559">
    <property type="entry name" value="Sig_transdc_His_kin_internal"/>
</dbReference>
<feature type="transmembrane region" description="Helical" evidence="1">
    <location>
        <begin position="43"/>
        <end position="62"/>
    </location>
</feature>
<evidence type="ECO:0000256" key="1">
    <source>
        <dbReference type="SAM" id="Phobius"/>
    </source>
</evidence>